<dbReference type="Pfam" id="PF07715">
    <property type="entry name" value="Plug"/>
    <property type="match status" value="1"/>
</dbReference>
<dbReference type="Gene3D" id="2.170.130.10">
    <property type="entry name" value="TonB-dependent receptor, plug domain"/>
    <property type="match status" value="1"/>
</dbReference>
<comment type="similarity">
    <text evidence="7">Belongs to the TonB-dependent receptor family.</text>
</comment>
<keyword evidence="5 7" id="KW-0472">Membrane</keyword>
<evidence type="ECO:0000256" key="4">
    <source>
        <dbReference type="ARBA" id="ARBA00022692"/>
    </source>
</evidence>
<dbReference type="InterPro" id="IPR039426">
    <property type="entry name" value="TonB-dep_rcpt-like"/>
</dbReference>
<dbReference type="NCBIfam" id="TIGR04056">
    <property type="entry name" value="OMP_RagA_SusC"/>
    <property type="match status" value="1"/>
</dbReference>
<evidence type="ECO:0000313" key="11">
    <source>
        <dbReference type="Proteomes" id="UP000199643"/>
    </source>
</evidence>
<dbReference type="FunFam" id="2.170.130.10:FF:000003">
    <property type="entry name" value="SusC/RagA family TonB-linked outer membrane protein"/>
    <property type="match status" value="1"/>
</dbReference>
<dbReference type="EMBL" id="FNCH01000026">
    <property type="protein sequence ID" value="SDH48050.1"/>
    <property type="molecule type" value="Genomic_DNA"/>
</dbReference>
<evidence type="ECO:0000313" key="10">
    <source>
        <dbReference type="EMBL" id="SDH48050.1"/>
    </source>
</evidence>
<gene>
    <name evidence="10" type="ORF">SAMN05421827_12615</name>
</gene>
<feature type="signal peptide" evidence="8">
    <location>
        <begin position="1"/>
        <end position="38"/>
    </location>
</feature>
<keyword evidence="6 7" id="KW-0998">Cell outer membrane</keyword>
<dbReference type="STRING" id="405671.SAMN05421827_12615"/>
<evidence type="ECO:0000256" key="8">
    <source>
        <dbReference type="SAM" id="SignalP"/>
    </source>
</evidence>
<dbReference type="InterPro" id="IPR036942">
    <property type="entry name" value="Beta-barrel_TonB_sf"/>
</dbReference>
<dbReference type="Gene3D" id="2.60.40.1120">
    <property type="entry name" value="Carboxypeptidase-like, regulatory domain"/>
    <property type="match status" value="1"/>
</dbReference>
<dbReference type="AlphaFoldDB" id="A0A1G8CSZ4"/>
<evidence type="ECO:0000256" key="7">
    <source>
        <dbReference type="PROSITE-ProRule" id="PRU01360"/>
    </source>
</evidence>
<dbReference type="OrthoDB" id="9768177at2"/>
<dbReference type="InterPro" id="IPR023997">
    <property type="entry name" value="TonB-dep_OMP_SusC/RagA_CS"/>
</dbReference>
<dbReference type="Gene3D" id="2.40.170.20">
    <property type="entry name" value="TonB-dependent receptor, beta-barrel domain"/>
    <property type="match status" value="1"/>
</dbReference>
<dbReference type="PROSITE" id="PS52016">
    <property type="entry name" value="TONB_DEPENDENT_REC_3"/>
    <property type="match status" value="1"/>
</dbReference>
<comment type="subcellular location">
    <subcellularLocation>
        <location evidence="1 7">Cell outer membrane</location>
        <topology evidence="1 7">Multi-pass membrane protein</topology>
    </subcellularLocation>
</comment>
<dbReference type="InterPro" id="IPR012910">
    <property type="entry name" value="Plug_dom"/>
</dbReference>
<dbReference type="SUPFAM" id="SSF49464">
    <property type="entry name" value="Carboxypeptidase regulatory domain-like"/>
    <property type="match status" value="1"/>
</dbReference>
<dbReference type="SUPFAM" id="SSF56935">
    <property type="entry name" value="Porins"/>
    <property type="match status" value="1"/>
</dbReference>
<evidence type="ECO:0000256" key="3">
    <source>
        <dbReference type="ARBA" id="ARBA00022452"/>
    </source>
</evidence>
<keyword evidence="2 7" id="KW-0813">Transport</keyword>
<keyword evidence="8" id="KW-0732">Signal</keyword>
<dbReference type="Pfam" id="PF13715">
    <property type="entry name" value="CarbopepD_reg_2"/>
    <property type="match status" value="1"/>
</dbReference>
<evidence type="ECO:0000256" key="1">
    <source>
        <dbReference type="ARBA" id="ARBA00004571"/>
    </source>
</evidence>
<keyword evidence="11" id="KW-1185">Reference proteome</keyword>
<evidence type="ECO:0000256" key="6">
    <source>
        <dbReference type="ARBA" id="ARBA00023237"/>
    </source>
</evidence>
<dbReference type="InterPro" id="IPR037066">
    <property type="entry name" value="Plug_dom_sf"/>
</dbReference>
<dbReference type="RefSeq" id="WP_090503873.1">
    <property type="nucleotide sequence ID" value="NZ_FNCH01000026.1"/>
</dbReference>
<protein>
    <submittedName>
        <fullName evidence="10">TonB-linked outer membrane protein, SusC/RagA family</fullName>
    </submittedName>
</protein>
<dbReference type="GO" id="GO:0009279">
    <property type="term" value="C:cell outer membrane"/>
    <property type="evidence" value="ECO:0007669"/>
    <property type="project" value="UniProtKB-SubCell"/>
</dbReference>
<sequence>MRSEILQFSVTSRWKFFRYLPKVMLLATLIFSAFIAQAQTVVKGKIVDEKGNAMPGVGVLLKGTNTSTSSQDNGSFSITTTGANPVLIFSFVGYTNKEVPVKGQGTINVTLQPSAAELGQVVVVGYGTQRKEAVTGSVASIGGEKIREVPAPNIAQAIQGRLAGVNISQTSTKPGATMQILIRGQRSLSASNEPLVVLDGIPFPGSIGDINPNDIKSIDILKDASATAIYGSRGANGVILLTTNRGQIGAPAKISYNTYTGLQTLFAKYPMMNGPEFIALRKAAGLFTTLGVDESNDVNTDWQDLFYNKSAIVTSHDLGVTGGSATSNYSFGGGYYKNQSLIPTQQYTRYSMKASLDQQIGKLFRVGFTTNNNYNISEGNQVGIYGNLSNTPISNPYNADGSLKRTVRMPQDEAFVYTNGIVKDLHDKWLNETRGFATYNSLYGEVKIPWVEGLKYRANLGLDFIQSNNGNFTGVGVGNTTATTPSTAGVSNSQTYHWTLENLLTYDRSFGKHTFNAVALYSAEQNKFNSSSMTARDIPSEAFQFYNLGQANGEITIGSGTPQNPLYTLTGLVSYMGRIMYSYDNKYLLSATLRSDASSRLAPGHKWHTYPAVSVGWNMMNESFMKDITVIDKLKIRVGYGQTSNQAVAPYQTLGLLNTRPYNFGDNTYATGYYVSQLPSPGLGWEYSETWNYGLDFSILKNRISGTFEYYDTKTKDILLSVALPSTAGVGSYTANIGQTQNKGWELSLNGVILENQGGWTWDVGFNITANRNKLTALASGQTRDEGNAWFVGHNINAIYDYEKIGLWQAGDPYLNVLEPGGNVGMIKVKYTGDYDANGAPTRAIGAADRQIIDIDPKFTGGFNTRVAYKGFDLNVVGLFKSGGTLVSTLYGSAGYLNLLTGRRNNVKVDYWTPDNTDAKYPKPGGIASGDNPKYGSTLGYFDASFLKIRTISLGYDFNRDLIKNSNVKLRMYLTVQNPFVMFSPYHRESGMDPETNSYGDENQAVNSYQRRILTIGTNTPSTRNYVAGLNLTF</sequence>
<organism evidence="10 11">
    <name type="scientific">Pedobacter terrae</name>
    <dbReference type="NCBI Taxonomy" id="405671"/>
    <lineage>
        <taxon>Bacteria</taxon>
        <taxon>Pseudomonadati</taxon>
        <taxon>Bacteroidota</taxon>
        <taxon>Sphingobacteriia</taxon>
        <taxon>Sphingobacteriales</taxon>
        <taxon>Sphingobacteriaceae</taxon>
        <taxon>Pedobacter</taxon>
    </lineage>
</organism>
<evidence type="ECO:0000256" key="2">
    <source>
        <dbReference type="ARBA" id="ARBA00022448"/>
    </source>
</evidence>
<keyword evidence="4 7" id="KW-0812">Transmembrane</keyword>
<reference evidence="11" key="1">
    <citation type="submission" date="2016-10" db="EMBL/GenBank/DDBJ databases">
        <authorList>
            <person name="Varghese N."/>
            <person name="Submissions S."/>
        </authorList>
    </citation>
    <scope>NUCLEOTIDE SEQUENCE [LARGE SCALE GENOMIC DNA]</scope>
    <source>
        <strain evidence="11">DSM 17933</strain>
    </source>
</reference>
<evidence type="ECO:0000256" key="5">
    <source>
        <dbReference type="ARBA" id="ARBA00023136"/>
    </source>
</evidence>
<dbReference type="InterPro" id="IPR023996">
    <property type="entry name" value="TonB-dep_OMP_SusC/RagA"/>
</dbReference>
<proteinExistence type="inferred from homology"/>
<dbReference type="NCBIfam" id="TIGR04057">
    <property type="entry name" value="SusC_RagA_signa"/>
    <property type="match status" value="1"/>
</dbReference>
<evidence type="ECO:0000259" key="9">
    <source>
        <dbReference type="Pfam" id="PF07715"/>
    </source>
</evidence>
<dbReference type="Proteomes" id="UP000199643">
    <property type="component" value="Unassembled WGS sequence"/>
</dbReference>
<feature type="domain" description="TonB-dependent receptor plug" evidence="9">
    <location>
        <begin position="131"/>
        <end position="238"/>
    </location>
</feature>
<feature type="chain" id="PRO_5011586074" evidence="8">
    <location>
        <begin position="39"/>
        <end position="1034"/>
    </location>
</feature>
<name>A0A1G8CSZ4_9SPHI</name>
<accession>A0A1G8CSZ4</accession>
<keyword evidence="3 7" id="KW-1134">Transmembrane beta strand</keyword>
<dbReference type="InterPro" id="IPR008969">
    <property type="entry name" value="CarboxyPept-like_regulatory"/>
</dbReference>